<comment type="caution">
    <text evidence="2">The sequence shown here is derived from an EMBL/GenBank/DDBJ whole genome shotgun (WGS) entry which is preliminary data.</text>
</comment>
<feature type="domain" description="NADPH-dependent FMN reductase-like" evidence="1">
    <location>
        <begin position="3"/>
        <end position="144"/>
    </location>
</feature>
<proteinExistence type="predicted"/>
<evidence type="ECO:0000259" key="1">
    <source>
        <dbReference type="Pfam" id="PF03358"/>
    </source>
</evidence>
<dbReference type="PANTHER" id="PTHR30543:SF21">
    <property type="entry name" value="NAD(P)H-DEPENDENT FMN REDUCTASE LOT6"/>
    <property type="match status" value="1"/>
</dbReference>
<evidence type="ECO:0000313" key="3">
    <source>
        <dbReference type="Proteomes" id="UP001596283"/>
    </source>
</evidence>
<dbReference type="RefSeq" id="WP_125688042.1">
    <property type="nucleotide sequence ID" value="NZ_JBHSSI010000011.1"/>
</dbReference>
<dbReference type="GO" id="GO:0016491">
    <property type="term" value="F:oxidoreductase activity"/>
    <property type="evidence" value="ECO:0007669"/>
    <property type="project" value="UniProtKB-KW"/>
</dbReference>
<dbReference type="SUPFAM" id="SSF52218">
    <property type="entry name" value="Flavoproteins"/>
    <property type="match status" value="1"/>
</dbReference>
<sequence>MTNIGILVGSLSEKSYSQKIANYLMKEQLSAKFVQVNYEILPLYNPDLEQSPILEWQIFRSVIDHMDALILVTPEYNFSIPGGLKNALDVLSVPLPPAHIVHKPALVITDSSGERGGANANAHIQQLLRYMGMAVRNDFITIGKVQELFDSQDRLINKQVVKELDDAMKSFVDVVEQQNE</sequence>
<evidence type="ECO:0000313" key="2">
    <source>
        <dbReference type="EMBL" id="MFC6259561.1"/>
    </source>
</evidence>
<keyword evidence="2" id="KW-0560">Oxidoreductase</keyword>
<dbReference type="EC" id="1.-.-.-" evidence="2"/>
<dbReference type="Pfam" id="PF03358">
    <property type="entry name" value="FMN_red"/>
    <property type="match status" value="1"/>
</dbReference>
<gene>
    <name evidence="2" type="ORF">ACFP1C_01240</name>
</gene>
<name>A0ABW1TDQ8_9LACO</name>
<dbReference type="PANTHER" id="PTHR30543">
    <property type="entry name" value="CHROMATE REDUCTASE"/>
    <property type="match status" value="1"/>
</dbReference>
<dbReference type="InterPro" id="IPR029039">
    <property type="entry name" value="Flavoprotein-like_sf"/>
</dbReference>
<protein>
    <submittedName>
        <fullName evidence="2">NADPH-dependent FMN reductase</fullName>
        <ecNumber evidence="2">1.-.-.-</ecNumber>
    </submittedName>
</protein>
<organism evidence="2 3">
    <name type="scientific">Levilactobacillus fujinensis</name>
    <dbReference type="NCBI Taxonomy" id="2486024"/>
    <lineage>
        <taxon>Bacteria</taxon>
        <taxon>Bacillati</taxon>
        <taxon>Bacillota</taxon>
        <taxon>Bacilli</taxon>
        <taxon>Lactobacillales</taxon>
        <taxon>Lactobacillaceae</taxon>
        <taxon>Levilactobacillus</taxon>
    </lineage>
</organism>
<reference evidence="3" key="1">
    <citation type="journal article" date="2019" name="Int. J. Syst. Evol. Microbiol.">
        <title>The Global Catalogue of Microorganisms (GCM) 10K type strain sequencing project: providing services to taxonomists for standard genome sequencing and annotation.</title>
        <authorList>
            <consortium name="The Broad Institute Genomics Platform"/>
            <consortium name="The Broad Institute Genome Sequencing Center for Infectious Disease"/>
            <person name="Wu L."/>
            <person name="Ma J."/>
        </authorList>
    </citation>
    <scope>NUCLEOTIDE SEQUENCE [LARGE SCALE GENOMIC DNA]</scope>
    <source>
        <strain evidence="3">CCM 8908</strain>
    </source>
</reference>
<dbReference type="InterPro" id="IPR050712">
    <property type="entry name" value="NAD(P)H-dep_reductase"/>
</dbReference>
<accession>A0ABW1TDQ8</accession>
<keyword evidence="3" id="KW-1185">Reference proteome</keyword>
<dbReference type="Proteomes" id="UP001596283">
    <property type="component" value="Unassembled WGS sequence"/>
</dbReference>
<dbReference type="EMBL" id="JBHSSI010000011">
    <property type="protein sequence ID" value="MFC6259561.1"/>
    <property type="molecule type" value="Genomic_DNA"/>
</dbReference>
<dbReference type="InterPro" id="IPR005025">
    <property type="entry name" value="FMN_Rdtase-like_dom"/>
</dbReference>
<dbReference type="Gene3D" id="3.40.50.360">
    <property type="match status" value="1"/>
</dbReference>